<comment type="subcellular location">
    <subcellularLocation>
        <location evidence="1">Cytoplasm</location>
    </subcellularLocation>
</comment>
<reference evidence="7" key="1">
    <citation type="submission" date="2025-08" db="UniProtKB">
        <authorList>
            <consortium name="Ensembl"/>
        </authorList>
    </citation>
    <scope>IDENTIFICATION</scope>
</reference>
<dbReference type="GO" id="GO:0008432">
    <property type="term" value="F:JUN kinase binding"/>
    <property type="evidence" value="ECO:0007669"/>
    <property type="project" value="TreeGrafter"/>
</dbReference>
<dbReference type="GO" id="GO:0019894">
    <property type="term" value="F:kinesin binding"/>
    <property type="evidence" value="ECO:0007669"/>
    <property type="project" value="TreeGrafter"/>
</dbReference>
<evidence type="ECO:0000259" key="6">
    <source>
        <dbReference type="PROSITE" id="PS51777"/>
    </source>
</evidence>
<accession>A0A8C0BX45</accession>
<dbReference type="InterPro" id="IPR032486">
    <property type="entry name" value="JIP_LZII"/>
</dbReference>
<evidence type="ECO:0000256" key="3">
    <source>
        <dbReference type="ARBA" id="ARBA00022490"/>
    </source>
</evidence>
<feature type="compositionally biased region" description="Basic and acidic residues" evidence="5">
    <location>
        <begin position="55"/>
        <end position="74"/>
    </location>
</feature>
<evidence type="ECO:0000256" key="1">
    <source>
        <dbReference type="ARBA" id="ARBA00004496"/>
    </source>
</evidence>
<feature type="compositionally biased region" description="Low complexity" evidence="5">
    <location>
        <begin position="96"/>
        <end position="105"/>
    </location>
</feature>
<feature type="domain" description="RH2" evidence="6">
    <location>
        <begin position="323"/>
        <end position="399"/>
    </location>
</feature>
<keyword evidence="4" id="KW-0175">Coiled coil</keyword>
<feature type="region of interest" description="Disordered" evidence="5">
    <location>
        <begin position="296"/>
        <end position="324"/>
    </location>
</feature>
<dbReference type="PROSITE" id="PS51777">
    <property type="entry name" value="RH2"/>
    <property type="match status" value="1"/>
</dbReference>
<dbReference type="FunFam" id="1.20.5.1000:FF:000001">
    <property type="entry name" value="C-Jun-amino-terminal kinase-interacting protein 3 isoform X2"/>
    <property type="match status" value="1"/>
</dbReference>
<dbReference type="GO" id="GO:0005737">
    <property type="term" value="C:cytoplasm"/>
    <property type="evidence" value="ECO:0007669"/>
    <property type="project" value="UniProtKB-SubCell"/>
</dbReference>
<keyword evidence="8" id="KW-1185">Reference proteome</keyword>
<comment type="similarity">
    <text evidence="2">Belongs to the JIP scaffold family.</text>
</comment>
<dbReference type="InterPro" id="IPR034744">
    <property type="entry name" value="RH2"/>
</dbReference>
<feature type="compositionally biased region" description="Basic and acidic residues" evidence="5">
    <location>
        <begin position="115"/>
        <end position="134"/>
    </location>
</feature>
<dbReference type="GO" id="GO:0005078">
    <property type="term" value="F:MAP-kinase scaffold activity"/>
    <property type="evidence" value="ECO:0007669"/>
    <property type="project" value="InterPro"/>
</dbReference>
<feature type="region of interest" description="Disordered" evidence="5">
    <location>
        <begin position="584"/>
        <end position="616"/>
    </location>
</feature>
<evidence type="ECO:0000313" key="8">
    <source>
        <dbReference type="Proteomes" id="UP000694555"/>
    </source>
</evidence>
<dbReference type="Proteomes" id="UP000694555">
    <property type="component" value="Unplaced"/>
</dbReference>
<dbReference type="InterPro" id="IPR039911">
    <property type="entry name" value="JIP3/JIP4"/>
</dbReference>
<protein>
    <submittedName>
        <fullName evidence="7">Sperm associated antigen 9</fullName>
    </submittedName>
</protein>
<reference evidence="7" key="2">
    <citation type="submission" date="2025-09" db="UniProtKB">
        <authorList>
            <consortium name="Ensembl"/>
        </authorList>
    </citation>
    <scope>IDENTIFICATION</scope>
</reference>
<dbReference type="Pfam" id="PF16471">
    <property type="entry name" value="JIP_LZII"/>
    <property type="match status" value="1"/>
</dbReference>
<dbReference type="AlphaFoldDB" id="A0A8C0BX45"/>
<dbReference type="GO" id="GO:0030159">
    <property type="term" value="F:signaling receptor complex adaptor activity"/>
    <property type="evidence" value="ECO:0007669"/>
    <property type="project" value="TreeGrafter"/>
</dbReference>
<feature type="compositionally biased region" description="Basic and acidic residues" evidence="5">
    <location>
        <begin position="296"/>
        <end position="312"/>
    </location>
</feature>
<dbReference type="PANTHER" id="PTHR13886">
    <property type="entry name" value="JNK/SAPK-ASSOCIATED PROTEIN"/>
    <property type="match status" value="1"/>
</dbReference>
<evidence type="ECO:0000313" key="7">
    <source>
        <dbReference type="Ensembl" id="ENSBJAP00000023360.1"/>
    </source>
</evidence>
<evidence type="ECO:0000256" key="2">
    <source>
        <dbReference type="ARBA" id="ARBA00009866"/>
    </source>
</evidence>
<proteinExistence type="inferred from homology"/>
<dbReference type="GO" id="GO:0016192">
    <property type="term" value="P:vesicle-mediated transport"/>
    <property type="evidence" value="ECO:0007669"/>
    <property type="project" value="TreeGrafter"/>
</dbReference>
<dbReference type="Gene3D" id="1.20.5.1000">
    <property type="entry name" value="arf6 gtpase in complex with a specific effector, jip4"/>
    <property type="match status" value="1"/>
</dbReference>
<feature type="region of interest" description="Disordered" evidence="5">
    <location>
        <begin position="42"/>
        <end position="134"/>
    </location>
</feature>
<organism evidence="7 8">
    <name type="scientific">Buteo japonicus</name>
    <dbReference type="NCBI Taxonomy" id="224669"/>
    <lineage>
        <taxon>Eukaryota</taxon>
        <taxon>Metazoa</taxon>
        <taxon>Chordata</taxon>
        <taxon>Craniata</taxon>
        <taxon>Vertebrata</taxon>
        <taxon>Euteleostomi</taxon>
        <taxon>Archelosauria</taxon>
        <taxon>Archosauria</taxon>
        <taxon>Dinosauria</taxon>
        <taxon>Saurischia</taxon>
        <taxon>Theropoda</taxon>
        <taxon>Coelurosauria</taxon>
        <taxon>Aves</taxon>
        <taxon>Neognathae</taxon>
        <taxon>Neoaves</taxon>
        <taxon>Telluraves</taxon>
        <taxon>Accipitrimorphae</taxon>
        <taxon>Accipitriformes</taxon>
        <taxon>Accipitridae</taxon>
        <taxon>Accipitrinae</taxon>
        <taxon>Buteo</taxon>
    </lineage>
</organism>
<dbReference type="Ensembl" id="ENSBJAT00000024011.1">
    <property type="protein sequence ID" value="ENSBJAP00000023360.1"/>
    <property type="gene ID" value="ENSBJAG00000010700.1"/>
</dbReference>
<feature type="compositionally biased region" description="Polar residues" evidence="5">
    <location>
        <begin position="601"/>
        <end position="616"/>
    </location>
</feature>
<feature type="region of interest" description="Disordered" evidence="5">
    <location>
        <begin position="358"/>
        <end position="394"/>
    </location>
</feature>
<name>A0A8C0BX45_9AVES</name>
<evidence type="ECO:0000256" key="5">
    <source>
        <dbReference type="SAM" id="MobiDB-lite"/>
    </source>
</evidence>
<dbReference type="PANTHER" id="PTHR13886:SF2">
    <property type="entry name" value="C-JUN-AMINO-TERMINAL KINASE-INTERACTING PROTEIN 4"/>
    <property type="match status" value="1"/>
</dbReference>
<sequence>MIHNYMEHLERTKLHQLTGGDQLESTTHSRIRKERPISLGIFPLPPGDALLTPETQREAGETPGSEHWKFHELSQPRSHTSLKDELSDVSQAGSKSTTPASTAASDVPVLPAETPQKEDVEGLAKDADMPNEKLDVSKNIEVQVAQETRNVSTGGNENEEKSEVQAIIESTPELDMDKDLSGYKGSSTPTKGIENKAFDRNTESLFEELSSAGSGLIGDVDEGADLLGMGREVENLILENTQLLETKNALNVVKNDLIAKVDELTCEKDVLQGELEAVKQAKQKLEEKNKELEEELRKARAEAEEARQKAKEDDDSDVPTAQRKRFTRVEMARVLMERNQYKERSSIWQFFSRLFSSSSNTAKKPEPPVNVKYNAPTSHITPSVKKRSSTLSQLPSDKSKAFEFLSEETEASLASRREQKREQYRQVKAHVQKEDGRVQAFGWSLPQKYKQVANGGQGDNKMKNLPVPVYLRPLDEKDTSMKLWCAVGVNLSGGKTRDGGSVVGASVFYNDVTGMDADGNKQQTGSQSSLDRLDQELKDQQKELKHQEELSSLVWICTRNILDSFIVCNSHVLCIASVPGARETDYPAGEEGSQEADPSQVDKSSLCGSMTSNSSAETDSLLGGITVVGCTAEGITGAPVAHDANGGSPMTDKQSGMKILQVY</sequence>
<evidence type="ECO:0000256" key="4">
    <source>
        <dbReference type="ARBA" id="ARBA00023054"/>
    </source>
</evidence>
<keyword evidence="3" id="KW-0963">Cytoplasm</keyword>